<dbReference type="GO" id="GO:0016740">
    <property type="term" value="F:transferase activity"/>
    <property type="evidence" value="ECO:0007669"/>
    <property type="project" value="UniProtKB-KW"/>
</dbReference>
<dbReference type="InterPro" id="IPR011009">
    <property type="entry name" value="Kinase-like_dom_sf"/>
</dbReference>
<reference evidence="3" key="1">
    <citation type="submission" date="2015-08" db="EMBL/GenBank/DDBJ databases">
        <title>Fjat-14210 dsm16467.</title>
        <authorList>
            <person name="Liu B."/>
            <person name="Wang J."/>
            <person name="Zhu Y."/>
            <person name="Liu G."/>
            <person name="Chen Q."/>
            <person name="Chen Z."/>
            <person name="Lan J."/>
            <person name="Che J."/>
            <person name="Ge C."/>
            <person name="Shi H."/>
            <person name="Pan Z."/>
            <person name="Liu X."/>
        </authorList>
    </citation>
    <scope>NUCLEOTIDE SEQUENCE [LARGE SCALE GENOMIC DNA]</scope>
    <source>
        <strain evidence="3">DSM 16467</strain>
    </source>
</reference>
<accession>A0A0M0KXY6</accession>
<dbReference type="Gene3D" id="3.30.200.20">
    <property type="entry name" value="Phosphorylase Kinase, domain 1"/>
    <property type="match status" value="1"/>
</dbReference>
<dbReference type="STRING" id="284581.AMD01_15680"/>
<keyword evidence="3" id="KW-1185">Reference proteome</keyword>
<evidence type="ECO:0000313" key="3">
    <source>
        <dbReference type="Proteomes" id="UP000037558"/>
    </source>
</evidence>
<dbReference type="InterPro" id="IPR002575">
    <property type="entry name" value="Aminoglycoside_PTrfase"/>
</dbReference>
<gene>
    <name evidence="2" type="ORF">AMD01_15680</name>
</gene>
<evidence type="ECO:0000313" key="2">
    <source>
        <dbReference type="EMBL" id="KOO43462.1"/>
    </source>
</evidence>
<dbReference type="Pfam" id="PF01636">
    <property type="entry name" value="APH"/>
    <property type="match status" value="1"/>
</dbReference>
<name>A0A0M0KXY6_9BACI</name>
<dbReference type="Gene3D" id="3.90.1200.10">
    <property type="match status" value="1"/>
</dbReference>
<dbReference type="PATRIC" id="fig|284581.3.peg.1138"/>
<organism evidence="2 3">
    <name type="scientific">Priestia koreensis</name>
    <dbReference type="NCBI Taxonomy" id="284581"/>
    <lineage>
        <taxon>Bacteria</taxon>
        <taxon>Bacillati</taxon>
        <taxon>Bacillota</taxon>
        <taxon>Bacilli</taxon>
        <taxon>Bacillales</taxon>
        <taxon>Bacillaceae</taxon>
        <taxon>Priestia</taxon>
    </lineage>
</organism>
<dbReference type="InterPro" id="IPR051678">
    <property type="entry name" value="AGP_Transferase"/>
</dbReference>
<evidence type="ECO:0000259" key="1">
    <source>
        <dbReference type="Pfam" id="PF01636"/>
    </source>
</evidence>
<dbReference type="Proteomes" id="UP000037558">
    <property type="component" value="Unassembled WGS sequence"/>
</dbReference>
<protein>
    <submittedName>
        <fullName evidence="2">Phosphotransferase</fullName>
    </submittedName>
</protein>
<dbReference type="AlphaFoldDB" id="A0A0M0KXY6"/>
<sequence>MSTMNVWDAEYAVSIYEAKRCIEQQFPKLSPVIVDELGKGFDNTVYVVNNSYVFRFPRRKIAVSLLQTENTLLPALAPLLPISISYPLFFGKPTSQYPWPFTGYHYIQGHLVSTLSREERILSASLLGEFLRILHDFPVQQARHLGVSEDQLARLDVGKRKPKLLEHLQKANALLPSARFVALEQWVKHVQPVTIRQEKTLCHGDLHIRNVVLDDTKKIAGIIDWGDVHIGHPAVDLSFVYSYFPSEGRQQFFTTYGEIDHNTATLAKFKGLYTTIMLLLYAIDQRDEALVESSLSSIDLLYESL</sequence>
<comment type="caution">
    <text evidence="2">The sequence shown here is derived from an EMBL/GenBank/DDBJ whole genome shotgun (WGS) entry which is preliminary data.</text>
</comment>
<feature type="domain" description="Aminoglycoside phosphotransferase" evidence="1">
    <location>
        <begin position="36"/>
        <end position="265"/>
    </location>
</feature>
<dbReference type="PANTHER" id="PTHR21310">
    <property type="entry name" value="AMINOGLYCOSIDE PHOSPHOTRANSFERASE-RELATED-RELATED"/>
    <property type="match status" value="1"/>
</dbReference>
<dbReference type="PANTHER" id="PTHR21310:SF42">
    <property type="entry name" value="BIFUNCTIONAL AAC_APH"/>
    <property type="match status" value="1"/>
</dbReference>
<dbReference type="SUPFAM" id="SSF56112">
    <property type="entry name" value="Protein kinase-like (PK-like)"/>
    <property type="match status" value="1"/>
</dbReference>
<dbReference type="EMBL" id="LILC01000021">
    <property type="protein sequence ID" value="KOO43462.1"/>
    <property type="molecule type" value="Genomic_DNA"/>
</dbReference>
<keyword evidence="2" id="KW-0808">Transferase</keyword>
<proteinExistence type="predicted"/>